<dbReference type="InterPro" id="IPR017926">
    <property type="entry name" value="GATASE"/>
</dbReference>
<dbReference type="EC" id="4.1.3.27" evidence="3"/>
<sequence length="192" mass="21382">MVIIIDNYDSFTYNLEQYVSELGIVVQVYRNDSITIDQIEVLAPQAIIISPGPGSPLTSGVSLEVIRRLYDKIPILGVCLGHQAIASVFGGYVVHAPKPIHGKTSPIYHDNKGIFRSLPNPLCATRYHSLVMSSHSIPSHLEITAWSDDGIIMACKHKKYQHLQGIQFHPESLWTSEGKQILKNFVYGLDEV</sequence>
<proteinExistence type="predicted"/>
<reference evidence="9" key="1">
    <citation type="submission" date="2016-10" db="EMBL/GenBank/DDBJ databases">
        <title>Chloroplast genomes as a tool to resolve red algal phylogenies: a case study in the Nemaliales.</title>
        <authorList>
            <person name="Costa J.F."/>
            <person name="Lin S.M."/>
            <person name="Macaya E.C."/>
            <person name="Fernandez-Garcia C."/>
            <person name="Verbruggen H."/>
        </authorList>
    </citation>
    <scope>NUCLEOTIDE SEQUENCE</scope>
    <source>
        <strain evidence="9">J.0154</strain>
    </source>
</reference>
<evidence type="ECO:0000256" key="4">
    <source>
        <dbReference type="ARBA" id="ARBA00020654"/>
    </source>
</evidence>
<dbReference type="InterPro" id="IPR029062">
    <property type="entry name" value="Class_I_gatase-like"/>
</dbReference>
<evidence type="ECO:0000256" key="7">
    <source>
        <dbReference type="ARBA" id="ARBA00082672"/>
    </source>
</evidence>
<evidence type="ECO:0000256" key="5">
    <source>
        <dbReference type="ARBA" id="ARBA00022822"/>
    </source>
</evidence>
<keyword evidence="5" id="KW-0822">Tryptophan biosynthesis</keyword>
<evidence type="ECO:0000256" key="1">
    <source>
        <dbReference type="ARBA" id="ARBA00004873"/>
    </source>
</evidence>
<evidence type="ECO:0000256" key="6">
    <source>
        <dbReference type="ARBA" id="ARBA00022962"/>
    </source>
</evidence>
<dbReference type="PRINTS" id="PR00097">
    <property type="entry name" value="ANTSNTHASEII"/>
</dbReference>
<dbReference type="GO" id="GO:0000162">
    <property type="term" value="P:L-tryptophan biosynthetic process"/>
    <property type="evidence" value="ECO:0007669"/>
    <property type="project" value="UniProtKB-KW"/>
</dbReference>
<dbReference type="Pfam" id="PF00117">
    <property type="entry name" value="GATase"/>
    <property type="match status" value="1"/>
</dbReference>
<dbReference type="CDD" id="cd01743">
    <property type="entry name" value="GATase1_Anthranilate_Synthase"/>
    <property type="match status" value="1"/>
</dbReference>
<feature type="domain" description="Glutamine amidotransferase" evidence="8">
    <location>
        <begin position="4"/>
        <end position="187"/>
    </location>
</feature>
<gene>
    <name evidence="9" type="primary">trpG</name>
    <name evidence="9" type="ORF">J0154_9</name>
</gene>
<dbReference type="RefSeq" id="YP_009314633.1">
    <property type="nucleotide sequence ID" value="NC_031663.1"/>
</dbReference>
<dbReference type="SUPFAM" id="SSF52317">
    <property type="entry name" value="Class I glutamine amidotransferase-like"/>
    <property type="match status" value="1"/>
</dbReference>
<dbReference type="GO" id="GO:0004049">
    <property type="term" value="F:anthranilate synthase activity"/>
    <property type="evidence" value="ECO:0007669"/>
    <property type="project" value="UniProtKB-EC"/>
</dbReference>
<dbReference type="PRINTS" id="PR00099">
    <property type="entry name" value="CPSGATASE"/>
</dbReference>
<keyword evidence="9" id="KW-0934">Plastid</keyword>
<keyword evidence="6" id="KW-0315">Glutamine amidotransferase</keyword>
<dbReference type="AlphaFoldDB" id="A0A1G4NWP1"/>
<evidence type="ECO:0000256" key="3">
    <source>
        <dbReference type="ARBA" id="ARBA00012266"/>
    </source>
</evidence>
<name>A0A1G4NWP1_9FLOR</name>
<keyword evidence="9" id="KW-0150">Chloroplast</keyword>
<dbReference type="NCBIfam" id="TIGR00566">
    <property type="entry name" value="trpG_papA"/>
    <property type="match status" value="1"/>
</dbReference>
<evidence type="ECO:0000313" key="9">
    <source>
        <dbReference type="EMBL" id="SCW23088.1"/>
    </source>
</evidence>
<reference evidence="9" key="2">
    <citation type="submission" date="2016-10" db="EMBL/GenBank/DDBJ databases">
        <authorList>
            <person name="de Groot N.N."/>
        </authorList>
    </citation>
    <scope>NUCLEOTIDE SEQUENCE</scope>
    <source>
        <strain evidence="9">J.0154</strain>
    </source>
</reference>
<dbReference type="InterPro" id="IPR050472">
    <property type="entry name" value="Anth_synth/Amidotransfase"/>
</dbReference>
<dbReference type="PANTHER" id="PTHR43418:SF4">
    <property type="entry name" value="MULTIFUNCTIONAL TRYPTOPHAN BIOSYNTHESIS PROTEIN"/>
    <property type="match status" value="1"/>
</dbReference>
<evidence type="ECO:0000259" key="8">
    <source>
        <dbReference type="Pfam" id="PF00117"/>
    </source>
</evidence>
<keyword evidence="5" id="KW-0028">Amino-acid biosynthesis</keyword>
<dbReference type="GeneID" id="29999852"/>
<dbReference type="FunFam" id="3.40.50.880:FF:000003">
    <property type="entry name" value="Anthranilate synthase component II"/>
    <property type="match status" value="1"/>
</dbReference>
<evidence type="ECO:0000256" key="2">
    <source>
        <dbReference type="ARBA" id="ARBA00011743"/>
    </source>
</evidence>
<dbReference type="PANTHER" id="PTHR43418">
    <property type="entry name" value="MULTIFUNCTIONAL TRYPTOPHAN BIOSYNTHESIS PROTEIN-RELATED"/>
    <property type="match status" value="1"/>
</dbReference>
<comment type="pathway">
    <text evidence="1">Amino-acid biosynthesis; L-tryptophan biosynthesis; L-tryptophan from chorismate: step 1/5.</text>
</comment>
<dbReference type="Gene3D" id="3.40.50.880">
    <property type="match status" value="1"/>
</dbReference>
<geneLocation type="chloroplast" evidence="9"/>
<dbReference type="PROSITE" id="PS51273">
    <property type="entry name" value="GATASE_TYPE_1"/>
    <property type="match status" value="1"/>
</dbReference>
<dbReference type="GO" id="GO:0005829">
    <property type="term" value="C:cytosol"/>
    <property type="evidence" value="ECO:0007669"/>
    <property type="project" value="TreeGrafter"/>
</dbReference>
<keyword evidence="5" id="KW-0057">Aromatic amino acid biosynthesis</keyword>
<comment type="subunit">
    <text evidence="2">Tetramer of two components I and two components II.</text>
</comment>
<dbReference type="EMBL" id="LT622872">
    <property type="protein sequence ID" value="SCW23088.1"/>
    <property type="molecule type" value="Genomic_DNA"/>
</dbReference>
<accession>A0A1G4NWP1</accession>
<dbReference type="InterPro" id="IPR006221">
    <property type="entry name" value="TrpG/PapA_dom"/>
</dbReference>
<dbReference type="PRINTS" id="PR00096">
    <property type="entry name" value="GATASE"/>
</dbReference>
<protein>
    <recommendedName>
        <fullName evidence="4">Anthranilate synthase component 2</fullName>
        <ecNumber evidence="3">4.1.3.27</ecNumber>
    </recommendedName>
    <alternativeName>
        <fullName evidence="7">Anthranilate synthase, glutamine amidotransferase component</fullName>
    </alternativeName>
</protein>
<organism evidence="9">
    <name type="scientific">Neoizziella asiatica</name>
    <dbReference type="NCBI Taxonomy" id="1077397"/>
    <lineage>
        <taxon>Eukaryota</taxon>
        <taxon>Rhodophyta</taxon>
        <taxon>Florideophyceae</taxon>
        <taxon>Nemaliophycidae</taxon>
        <taxon>Nemaliales</taxon>
        <taxon>Liagoraceae</taxon>
        <taxon>Neoizziella</taxon>
    </lineage>
</organism>